<gene>
    <name evidence="2" type="ORF">LCGC14_2850400</name>
</gene>
<sequence>VELTRYHPYYTNSTTSQDFIISPMSVEFKYRIENINGTEYLTISYPENTEVDIEFTTRLRNTDLADEVYYTNTDLIIIPWDRGTITILIAGTGYVGGQATGTHDISSTISNSTSSAINSTGNYDDTNFGSFMSIKTAQAIGGVVLFSSVAIPFAQKYFKRRK</sequence>
<dbReference type="EMBL" id="LAZR01054804">
    <property type="protein sequence ID" value="KKK77756.1"/>
    <property type="molecule type" value="Genomic_DNA"/>
</dbReference>
<keyword evidence="1" id="KW-0472">Membrane</keyword>
<comment type="caution">
    <text evidence="2">The sequence shown here is derived from an EMBL/GenBank/DDBJ whole genome shotgun (WGS) entry which is preliminary data.</text>
</comment>
<organism evidence="2">
    <name type="scientific">marine sediment metagenome</name>
    <dbReference type="NCBI Taxonomy" id="412755"/>
    <lineage>
        <taxon>unclassified sequences</taxon>
        <taxon>metagenomes</taxon>
        <taxon>ecological metagenomes</taxon>
    </lineage>
</organism>
<feature type="non-terminal residue" evidence="2">
    <location>
        <position position="1"/>
    </location>
</feature>
<keyword evidence="1" id="KW-1133">Transmembrane helix</keyword>
<reference evidence="2" key="1">
    <citation type="journal article" date="2015" name="Nature">
        <title>Complex archaea that bridge the gap between prokaryotes and eukaryotes.</title>
        <authorList>
            <person name="Spang A."/>
            <person name="Saw J.H."/>
            <person name="Jorgensen S.L."/>
            <person name="Zaremba-Niedzwiedzka K."/>
            <person name="Martijn J."/>
            <person name="Lind A.E."/>
            <person name="van Eijk R."/>
            <person name="Schleper C."/>
            <person name="Guy L."/>
            <person name="Ettema T.J."/>
        </authorList>
    </citation>
    <scope>NUCLEOTIDE SEQUENCE</scope>
</reference>
<feature type="transmembrane region" description="Helical" evidence="1">
    <location>
        <begin position="136"/>
        <end position="154"/>
    </location>
</feature>
<accession>A0A0F9AZG9</accession>
<protein>
    <submittedName>
        <fullName evidence="2">Uncharacterized protein</fullName>
    </submittedName>
</protein>
<evidence type="ECO:0000256" key="1">
    <source>
        <dbReference type="SAM" id="Phobius"/>
    </source>
</evidence>
<evidence type="ECO:0000313" key="2">
    <source>
        <dbReference type="EMBL" id="KKK77756.1"/>
    </source>
</evidence>
<name>A0A0F9AZG9_9ZZZZ</name>
<keyword evidence="1" id="KW-0812">Transmembrane</keyword>
<dbReference type="AlphaFoldDB" id="A0A0F9AZG9"/>
<proteinExistence type="predicted"/>